<comment type="catalytic activity">
    <reaction evidence="4">
        <text>a 2'-deoxyadenosine in DNA + S-adenosyl-L-methionine = an N(6)-methyl-2'-deoxyadenosine in DNA + S-adenosyl-L-homocysteine + H(+)</text>
        <dbReference type="Rhea" id="RHEA:15197"/>
        <dbReference type="Rhea" id="RHEA-COMP:12418"/>
        <dbReference type="Rhea" id="RHEA-COMP:12419"/>
        <dbReference type="ChEBI" id="CHEBI:15378"/>
        <dbReference type="ChEBI" id="CHEBI:57856"/>
        <dbReference type="ChEBI" id="CHEBI:59789"/>
        <dbReference type="ChEBI" id="CHEBI:90615"/>
        <dbReference type="ChEBI" id="CHEBI:90616"/>
        <dbReference type="EC" id="2.1.1.72"/>
    </reaction>
</comment>
<name>A0ABN2W1L3_9ACTN</name>
<dbReference type="EC" id="2.1.1.72" evidence="1"/>
<evidence type="ECO:0000259" key="6">
    <source>
        <dbReference type="Pfam" id="PF20466"/>
    </source>
</evidence>
<evidence type="ECO:0000259" key="7">
    <source>
        <dbReference type="Pfam" id="PF20467"/>
    </source>
</evidence>
<evidence type="ECO:0000259" key="8">
    <source>
        <dbReference type="Pfam" id="PF20473"/>
    </source>
</evidence>
<protein>
    <recommendedName>
        <fullName evidence="1">site-specific DNA-methyltransferase (adenine-specific)</fullName>
        <ecNumber evidence="1">2.1.1.72</ecNumber>
    </recommendedName>
</protein>
<accession>A0ABN2W1L3</accession>
<dbReference type="Pfam" id="PF20473">
    <property type="entry name" value="MmeI_Mtase"/>
    <property type="match status" value="1"/>
</dbReference>
<dbReference type="Gene3D" id="3.40.50.150">
    <property type="entry name" value="Vaccinia Virus protein VP39"/>
    <property type="match status" value="1"/>
</dbReference>
<evidence type="ECO:0000256" key="2">
    <source>
        <dbReference type="ARBA" id="ARBA00022603"/>
    </source>
</evidence>
<evidence type="ECO:0000256" key="1">
    <source>
        <dbReference type="ARBA" id="ARBA00011900"/>
    </source>
</evidence>
<sequence length="956" mass="105207">MLDRGDTAMTDKLIAKAEEGKYGDLFRLDLYWGAPNHPPIEVDLGDGFKLTATNVSSYQGVRVWEVPALPGSAAEAKIDQAISKTSTNRLVIFHDDDKQVWRWPSRTTRGSGVISRPARHVHKAGSNDPKFVAKLDAIRLPTDVQIDVNELLSRVRGAFDVETKNETKRASKLMAQMYAAVEKGYAPGVDPKKRDHEISVTLARVLFLLFGDDTEMWKDASGEPLPDLFQDFIKDHTERDGSDIAARLNALFRALDTAPGDRKGLAPELAAFPYVNGGIFDEKITLPDLDIDFRKAILDASAVDWSAISPAIFGSMFQSVRDARTRRELGEHYTSEENILKTLNPLFLDELRAEFDGAVQRETAQKRINALNALWKKLGDIRYMDPACGCGNFIIVAYRELRDLELRIMDALANNQQGEDATTLDADWTHLLKVTLDHFFGIEIDEWPARIAETAMFLMDRQCDLKMKERFGVAPERLPIQKSAKIVVGSALQVEWAQVVAPGPSVIVAGNPPFLGHKERSKAQGDELKEAWGTSSVQHLDYVTAWYAKSLAYFGTLDGLWAFVSTNSVTQGEGVAPLFRAILDAGWKIKFAHRSFKWESEATGAAAVHVTIVGFARTPGSVRLFDYPTGRAASPVEVSATNISPYLVDGPNVLVDASRTVLSPSLAELRAGSTPIDFGYLLVEEKDLPEVRADPIAAKFLRPYCGGKELINGREAWCLWMDVPGVKLSDLTSSPILAKRITSVRAERESSARVATQRLAGTPHLFGERRQPSADYLGIPQTFSDSRPFATAARVPSSVIASIKLFTHPDPDGFLFALISSSMFITWQKTIGGRLKSDPSFSSSLVWNTFPVPAVSPAERSHVSSLGGEILAARDAHPGKTLANLYKPDAVPDNLRLAHAKLDIAVDALFGLGHDHEVTSLERQETLFAKYLDLSSGLLADSKKTAAARKRATKRT</sequence>
<organism evidence="9 10">
    <name type="scientific">Aeromicrobium halocynthiae</name>
    <dbReference type="NCBI Taxonomy" id="560557"/>
    <lineage>
        <taxon>Bacteria</taxon>
        <taxon>Bacillati</taxon>
        <taxon>Actinomycetota</taxon>
        <taxon>Actinomycetes</taxon>
        <taxon>Propionibacteriales</taxon>
        <taxon>Nocardioidaceae</taxon>
        <taxon>Aeromicrobium</taxon>
    </lineage>
</organism>
<evidence type="ECO:0000313" key="9">
    <source>
        <dbReference type="EMBL" id="GAA2079904.1"/>
    </source>
</evidence>
<dbReference type="EMBL" id="BAAAPY010000006">
    <property type="protein sequence ID" value="GAA2079904.1"/>
    <property type="molecule type" value="Genomic_DNA"/>
</dbReference>
<evidence type="ECO:0000256" key="4">
    <source>
        <dbReference type="ARBA" id="ARBA00047942"/>
    </source>
</evidence>
<feature type="domain" description="MmeI-like DNA-methyltransferase" evidence="8">
    <location>
        <begin position="363"/>
        <end position="625"/>
    </location>
</feature>
<evidence type="ECO:0000259" key="5">
    <source>
        <dbReference type="Pfam" id="PF20465"/>
    </source>
</evidence>
<dbReference type="InterPro" id="IPR046819">
    <property type="entry name" value="MmeI_hel"/>
</dbReference>
<dbReference type="GO" id="GO:0008168">
    <property type="term" value="F:methyltransferase activity"/>
    <property type="evidence" value="ECO:0007669"/>
    <property type="project" value="UniProtKB-KW"/>
</dbReference>
<dbReference type="Pfam" id="PF20467">
    <property type="entry name" value="MmeI_C"/>
    <property type="match status" value="1"/>
</dbReference>
<keyword evidence="3" id="KW-0808">Transferase</keyword>
<dbReference type="PANTHER" id="PTHR33841:SF1">
    <property type="entry name" value="DNA METHYLTRANSFERASE A"/>
    <property type="match status" value="1"/>
</dbReference>
<dbReference type="SUPFAM" id="SSF53335">
    <property type="entry name" value="S-adenosyl-L-methionine-dependent methyltransferases"/>
    <property type="match status" value="1"/>
</dbReference>
<dbReference type="GO" id="GO:0032259">
    <property type="term" value="P:methylation"/>
    <property type="evidence" value="ECO:0007669"/>
    <property type="project" value="UniProtKB-KW"/>
</dbReference>
<proteinExistence type="predicted"/>
<feature type="domain" description="MmeI-like helicase spacer" evidence="5">
    <location>
        <begin position="196"/>
        <end position="280"/>
    </location>
</feature>
<dbReference type="PANTHER" id="PTHR33841">
    <property type="entry name" value="DNA METHYLTRANSFERASE YEEA-RELATED"/>
    <property type="match status" value="1"/>
</dbReference>
<keyword evidence="10" id="KW-1185">Reference proteome</keyword>
<dbReference type="Pfam" id="PF20465">
    <property type="entry name" value="MmeI_hel"/>
    <property type="match status" value="1"/>
</dbReference>
<dbReference type="InterPro" id="IPR046818">
    <property type="entry name" value="MmeI_C"/>
</dbReference>
<gene>
    <name evidence="9" type="ORF">GCM10009821_20220</name>
</gene>
<evidence type="ECO:0000313" key="10">
    <source>
        <dbReference type="Proteomes" id="UP001501480"/>
    </source>
</evidence>
<dbReference type="InterPro" id="IPR046816">
    <property type="entry name" value="MmeI_Mtase"/>
</dbReference>
<dbReference type="InterPro" id="IPR050953">
    <property type="entry name" value="N4_N6_ade-DNA_methylase"/>
</dbReference>
<reference evidence="9 10" key="1">
    <citation type="journal article" date="2019" name="Int. J. Syst. Evol. Microbiol.">
        <title>The Global Catalogue of Microorganisms (GCM) 10K type strain sequencing project: providing services to taxonomists for standard genome sequencing and annotation.</title>
        <authorList>
            <consortium name="The Broad Institute Genomics Platform"/>
            <consortium name="The Broad Institute Genome Sequencing Center for Infectious Disease"/>
            <person name="Wu L."/>
            <person name="Ma J."/>
        </authorList>
    </citation>
    <scope>NUCLEOTIDE SEQUENCE [LARGE SCALE GENOMIC DNA]</scope>
    <source>
        <strain evidence="9 10">JCM 15749</strain>
    </source>
</reference>
<dbReference type="InterPro" id="IPR029063">
    <property type="entry name" value="SAM-dependent_MTases_sf"/>
</dbReference>
<dbReference type="Pfam" id="PF20466">
    <property type="entry name" value="MmeI_TRD"/>
    <property type="match status" value="1"/>
</dbReference>
<dbReference type="Proteomes" id="UP001501480">
    <property type="component" value="Unassembled WGS sequence"/>
</dbReference>
<comment type="caution">
    <text evidence="9">The sequence shown here is derived from an EMBL/GenBank/DDBJ whole genome shotgun (WGS) entry which is preliminary data.</text>
</comment>
<keyword evidence="2 9" id="KW-0489">Methyltransferase</keyword>
<feature type="domain" description="MmeI-like target recognition" evidence="6">
    <location>
        <begin position="649"/>
        <end position="854"/>
    </location>
</feature>
<feature type="domain" description="MmeI-like C-terminal" evidence="7">
    <location>
        <begin position="856"/>
        <end position="938"/>
    </location>
</feature>
<dbReference type="InterPro" id="IPR046820">
    <property type="entry name" value="MmeI_TRD"/>
</dbReference>
<evidence type="ECO:0000256" key="3">
    <source>
        <dbReference type="ARBA" id="ARBA00022679"/>
    </source>
</evidence>